<feature type="region of interest" description="Disordered" evidence="1">
    <location>
        <begin position="168"/>
        <end position="211"/>
    </location>
</feature>
<reference evidence="2 3" key="1">
    <citation type="submission" date="2023-06" db="EMBL/GenBank/DDBJ databases">
        <title>Black Yeasts Isolated from many extreme environments.</title>
        <authorList>
            <person name="Coleine C."/>
            <person name="Stajich J.E."/>
            <person name="Selbmann L."/>
        </authorList>
    </citation>
    <scope>NUCLEOTIDE SEQUENCE [LARGE SCALE GENOMIC DNA]</scope>
    <source>
        <strain evidence="2 3">CCFEE 5887</strain>
    </source>
</reference>
<comment type="caution">
    <text evidence="2">The sequence shown here is derived from an EMBL/GenBank/DDBJ whole genome shotgun (WGS) entry which is preliminary data.</text>
</comment>
<accession>A0AAV9Q5E7</accession>
<feature type="compositionally biased region" description="Basic residues" evidence="1">
    <location>
        <begin position="182"/>
        <end position="194"/>
    </location>
</feature>
<feature type="region of interest" description="Disordered" evidence="1">
    <location>
        <begin position="86"/>
        <end position="113"/>
    </location>
</feature>
<feature type="compositionally biased region" description="Low complexity" evidence="1">
    <location>
        <begin position="57"/>
        <end position="73"/>
    </location>
</feature>
<dbReference type="AlphaFoldDB" id="A0AAV9Q5E7"/>
<keyword evidence="3" id="KW-1185">Reference proteome</keyword>
<evidence type="ECO:0000256" key="1">
    <source>
        <dbReference type="SAM" id="MobiDB-lite"/>
    </source>
</evidence>
<dbReference type="Proteomes" id="UP001345827">
    <property type="component" value="Unassembled WGS sequence"/>
</dbReference>
<name>A0AAV9Q5E7_9PEZI</name>
<dbReference type="EMBL" id="JAXLQG010000013">
    <property type="protein sequence ID" value="KAK5533379.1"/>
    <property type="molecule type" value="Genomic_DNA"/>
</dbReference>
<gene>
    <name evidence="2" type="ORF">LTR25_007245</name>
</gene>
<evidence type="ECO:0000313" key="3">
    <source>
        <dbReference type="Proteomes" id="UP001345827"/>
    </source>
</evidence>
<sequence>MTTRASIAYDNGHGSLDHRLIEEQHLPPHIRTTDQLADFVRSRGRGQDQDQDDSANDRSSISSSHYSTGSSTFISSADSTARYTTFSVPPNPYDELPRPGTSQSSYYAPPRPSAFPLHNGRVITSNPNPMIAGLGRRYVSTPVVRVLPGTTRKHPFQGYWVNRGTIRKVQETQTPESVNNSGKHKGRGKGKKTKSATEKYQYVETSGWYED</sequence>
<organism evidence="2 3">
    <name type="scientific">Vermiconidia calcicola</name>
    <dbReference type="NCBI Taxonomy" id="1690605"/>
    <lineage>
        <taxon>Eukaryota</taxon>
        <taxon>Fungi</taxon>
        <taxon>Dikarya</taxon>
        <taxon>Ascomycota</taxon>
        <taxon>Pezizomycotina</taxon>
        <taxon>Dothideomycetes</taxon>
        <taxon>Dothideomycetidae</taxon>
        <taxon>Mycosphaerellales</taxon>
        <taxon>Extremaceae</taxon>
        <taxon>Vermiconidia</taxon>
    </lineage>
</organism>
<feature type="region of interest" description="Disordered" evidence="1">
    <location>
        <begin position="24"/>
        <end position="73"/>
    </location>
</feature>
<feature type="compositionally biased region" description="Polar residues" evidence="1">
    <location>
        <begin position="171"/>
        <end position="181"/>
    </location>
</feature>
<protein>
    <submittedName>
        <fullName evidence="2">Uncharacterized protein</fullName>
    </submittedName>
</protein>
<evidence type="ECO:0000313" key="2">
    <source>
        <dbReference type="EMBL" id="KAK5533379.1"/>
    </source>
</evidence>
<proteinExistence type="predicted"/>